<feature type="region of interest" description="Disordered" evidence="2">
    <location>
        <begin position="1"/>
        <end position="59"/>
    </location>
</feature>
<dbReference type="GO" id="GO:0051177">
    <property type="term" value="P:meiotic sister chromatid cohesion"/>
    <property type="evidence" value="ECO:0007669"/>
    <property type="project" value="InterPro"/>
</dbReference>
<feature type="coiled-coil region" evidence="1">
    <location>
        <begin position="206"/>
        <end position="240"/>
    </location>
</feature>
<organism evidence="4 5">
    <name type="scientific">Trapa incisa</name>
    <dbReference type="NCBI Taxonomy" id="236973"/>
    <lineage>
        <taxon>Eukaryota</taxon>
        <taxon>Viridiplantae</taxon>
        <taxon>Streptophyta</taxon>
        <taxon>Embryophyta</taxon>
        <taxon>Tracheophyta</taxon>
        <taxon>Spermatophyta</taxon>
        <taxon>Magnoliopsida</taxon>
        <taxon>eudicotyledons</taxon>
        <taxon>Gunneridae</taxon>
        <taxon>Pentapetalae</taxon>
        <taxon>rosids</taxon>
        <taxon>malvids</taxon>
        <taxon>Myrtales</taxon>
        <taxon>Lythraceae</taxon>
        <taxon>Trapa</taxon>
    </lineage>
</organism>
<feature type="domain" description="PTC1-like winged helix-turn-helix" evidence="3">
    <location>
        <begin position="93"/>
        <end position="175"/>
    </location>
</feature>
<gene>
    <name evidence="4" type="ORF">SAY87_013542</name>
</gene>
<name>A0AAN7QD75_9MYRT</name>
<dbReference type="GO" id="GO:0007131">
    <property type="term" value="P:reciprocal meiotic recombination"/>
    <property type="evidence" value="ECO:0007669"/>
    <property type="project" value="InterPro"/>
</dbReference>
<evidence type="ECO:0000313" key="4">
    <source>
        <dbReference type="EMBL" id="KAK4764104.1"/>
    </source>
</evidence>
<dbReference type="AlphaFoldDB" id="A0AAN7QD75"/>
<feature type="compositionally biased region" description="Basic residues" evidence="2">
    <location>
        <begin position="1"/>
        <end position="11"/>
    </location>
</feature>
<dbReference type="PANTHER" id="PTHR46740">
    <property type="entry name" value="PROTEIN DYAD"/>
    <property type="match status" value="1"/>
</dbReference>
<evidence type="ECO:0000256" key="2">
    <source>
        <dbReference type="SAM" id="MobiDB-lite"/>
    </source>
</evidence>
<proteinExistence type="predicted"/>
<evidence type="ECO:0000259" key="3">
    <source>
        <dbReference type="Pfam" id="PF25874"/>
    </source>
</evidence>
<evidence type="ECO:0000313" key="5">
    <source>
        <dbReference type="Proteomes" id="UP001345219"/>
    </source>
</evidence>
<dbReference type="InterPro" id="IPR044221">
    <property type="entry name" value="DYAD/AMEIOTIC1"/>
</dbReference>
<keyword evidence="5" id="KW-1185">Reference proteome</keyword>
<dbReference type="PANTHER" id="PTHR46740:SF1">
    <property type="entry name" value="DYAD PROTEIN"/>
    <property type="match status" value="1"/>
</dbReference>
<sequence>MKRSMPRTRMPRKADCHFMSSSQGRERNTNAHVSSRVIENEEDWEMVSAEDVSEEDEKIVSPLEEARPIRQRKLKHNGNVRLKKQKHDNAIERWSAERYNQAEQHLLDVMRDEGAVFGKPISRPNLRMAGRKHIGDTGLLDHLLRHIDGKVAPGGTERFRRWFNPSGVMEYWLESADLDNVRREAGVQDPYWQPPSCHESSSSSDIKLVKEEMFNIKREMAELASKRKEQDEAISRMLKEHIAWKAKIDQRYIEISTSLQGLQAMYQDLSTWKPKIESQMMEVCNMINDMHSTPSVAYSDPVVNPNPEKWEEWLVNSNLEEDMQGNDITTMFMKTDPICTEWGGYPHSSPSTGLKASEATNAEYAASANGLAMFKEDASIMKRDRNGNLLKKQENSVPDWNMEASSVNGNWQPDFKNASVLFPEMCKQMFEWRTKVEQQMKEILNAVNIIRQSNLQRAGPSLYM</sequence>
<dbReference type="Pfam" id="PF25874">
    <property type="entry name" value="WHD_plant_repro"/>
    <property type="match status" value="1"/>
</dbReference>
<dbReference type="InterPro" id="IPR059080">
    <property type="entry name" value="WHD_PTC1"/>
</dbReference>
<keyword evidence="1" id="KW-0175">Coiled coil</keyword>
<dbReference type="Proteomes" id="UP001345219">
    <property type="component" value="Chromosome 11"/>
</dbReference>
<accession>A0AAN7QD75</accession>
<dbReference type="EMBL" id="JAXIOK010000008">
    <property type="protein sequence ID" value="KAK4764104.1"/>
    <property type="molecule type" value="Genomic_DNA"/>
</dbReference>
<protein>
    <recommendedName>
        <fullName evidence="3">PTC1-like winged helix-turn-helix domain-containing protein</fullName>
    </recommendedName>
</protein>
<evidence type="ECO:0000256" key="1">
    <source>
        <dbReference type="SAM" id="Coils"/>
    </source>
</evidence>
<reference evidence="4 5" key="1">
    <citation type="journal article" date="2023" name="Hortic Res">
        <title>Pangenome of water caltrop reveals structural variations and asymmetric subgenome divergence after allopolyploidization.</title>
        <authorList>
            <person name="Zhang X."/>
            <person name="Chen Y."/>
            <person name="Wang L."/>
            <person name="Yuan Y."/>
            <person name="Fang M."/>
            <person name="Shi L."/>
            <person name="Lu R."/>
            <person name="Comes H.P."/>
            <person name="Ma Y."/>
            <person name="Chen Y."/>
            <person name="Huang G."/>
            <person name="Zhou Y."/>
            <person name="Zheng Z."/>
            <person name="Qiu Y."/>
        </authorList>
    </citation>
    <scope>NUCLEOTIDE SEQUENCE [LARGE SCALE GENOMIC DNA]</scope>
    <source>
        <tissue evidence="4">Roots</tissue>
    </source>
</reference>
<comment type="caution">
    <text evidence="4">The sequence shown here is derived from an EMBL/GenBank/DDBJ whole genome shotgun (WGS) entry which is preliminary data.</text>
</comment>